<dbReference type="OrthoDB" id="5242975at2"/>
<proteinExistence type="inferred from homology"/>
<feature type="transmembrane region" description="Helical" evidence="6">
    <location>
        <begin position="213"/>
        <end position="231"/>
    </location>
</feature>
<sequence length="294" mass="31274">MNKRAMLTLLSLSLIWGCSFIFIKVGIESFSPLELALLRTLLGSIVIFVVVRAKKLPSPHSFEVWWKLAVAAAISNTIPYILFAYGETHISAILAGLLNAMTPLITFPVAIAAGIEHSSSRRILGLVLGFIGVLIVVGIGGNIASGSLLGSGACLLAAAFYGVGFVFVRKTITMTDETRLGLAGGQLLMATLEAFVVLPLFWHGAQAVNPRSIVAVLLLGVMGTGFAYVLSYSLIHRVGALGASLAPLIMPIFSTVAGVLVLQERLIWYQPIGAALILVGAWFVQRTPKFLALE</sequence>
<evidence type="ECO:0000313" key="8">
    <source>
        <dbReference type="EMBL" id="KJE76620.1"/>
    </source>
</evidence>
<dbReference type="PANTHER" id="PTHR32322">
    <property type="entry name" value="INNER MEMBRANE TRANSPORTER"/>
    <property type="match status" value="1"/>
</dbReference>
<feature type="transmembrane region" description="Helical" evidence="6">
    <location>
        <begin position="149"/>
        <end position="168"/>
    </location>
</feature>
<feature type="transmembrane region" description="Helical" evidence="6">
    <location>
        <begin position="238"/>
        <end position="261"/>
    </location>
</feature>
<dbReference type="InterPro" id="IPR037185">
    <property type="entry name" value="EmrE-like"/>
</dbReference>
<dbReference type="Proteomes" id="UP000032336">
    <property type="component" value="Unassembled WGS sequence"/>
</dbReference>
<protein>
    <submittedName>
        <fullName evidence="8">Putative DMT superfamily transporter inner membrane protein</fullName>
    </submittedName>
</protein>
<dbReference type="AlphaFoldDB" id="A0A0D8FTL3"/>
<reference evidence="8 9" key="1">
    <citation type="submission" date="2015-01" db="EMBL/GenBank/DDBJ databases">
        <title>Draft genome of the acidophilic iron oxidizer Ferrimicrobium acidiphilum strain T23.</title>
        <authorList>
            <person name="Poehlein A."/>
            <person name="Eisen S."/>
            <person name="Schloemann M."/>
            <person name="Johnson B.D."/>
            <person name="Daniel R."/>
            <person name="Muehling M."/>
        </authorList>
    </citation>
    <scope>NUCLEOTIDE SEQUENCE [LARGE SCALE GENOMIC DNA]</scope>
    <source>
        <strain evidence="8 9">T23</strain>
    </source>
</reference>
<feature type="transmembrane region" description="Helical" evidence="6">
    <location>
        <begin position="123"/>
        <end position="143"/>
    </location>
</feature>
<dbReference type="STRING" id="1121877.FEAC_17000"/>
<evidence type="ECO:0000256" key="5">
    <source>
        <dbReference type="ARBA" id="ARBA00023136"/>
    </source>
</evidence>
<keyword evidence="9" id="KW-1185">Reference proteome</keyword>
<evidence type="ECO:0000256" key="2">
    <source>
        <dbReference type="ARBA" id="ARBA00007362"/>
    </source>
</evidence>
<dbReference type="Pfam" id="PF00892">
    <property type="entry name" value="EamA"/>
    <property type="match status" value="2"/>
</dbReference>
<name>A0A0D8FTL3_9ACTN</name>
<gene>
    <name evidence="8" type="ORF">FEAC_17000</name>
</gene>
<feature type="transmembrane region" description="Helical" evidence="6">
    <location>
        <begin position="65"/>
        <end position="83"/>
    </location>
</feature>
<feature type="domain" description="EamA" evidence="7">
    <location>
        <begin position="5"/>
        <end position="137"/>
    </location>
</feature>
<dbReference type="PANTHER" id="PTHR32322:SF9">
    <property type="entry name" value="AMINO-ACID METABOLITE EFFLUX PUMP-RELATED"/>
    <property type="match status" value="1"/>
</dbReference>
<dbReference type="RefSeq" id="WP_081901073.1">
    <property type="nucleotide sequence ID" value="NZ_JQKF01000011.1"/>
</dbReference>
<evidence type="ECO:0000313" key="9">
    <source>
        <dbReference type="Proteomes" id="UP000032336"/>
    </source>
</evidence>
<keyword evidence="3 6" id="KW-0812">Transmembrane</keyword>
<evidence type="ECO:0000256" key="6">
    <source>
        <dbReference type="SAM" id="Phobius"/>
    </source>
</evidence>
<comment type="caution">
    <text evidence="8">The sequence shown here is derived from an EMBL/GenBank/DDBJ whole genome shotgun (WGS) entry which is preliminary data.</text>
</comment>
<dbReference type="InterPro" id="IPR050638">
    <property type="entry name" value="AA-Vitamin_Transporters"/>
</dbReference>
<feature type="transmembrane region" description="Helical" evidence="6">
    <location>
        <begin position="267"/>
        <end position="284"/>
    </location>
</feature>
<evidence type="ECO:0000259" key="7">
    <source>
        <dbReference type="Pfam" id="PF00892"/>
    </source>
</evidence>
<dbReference type="GO" id="GO:0016020">
    <property type="term" value="C:membrane"/>
    <property type="evidence" value="ECO:0007669"/>
    <property type="project" value="UniProtKB-SubCell"/>
</dbReference>
<keyword evidence="4 6" id="KW-1133">Transmembrane helix</keyword>
<dbReference type="EMBL" id="JXUW01000014">
    <property type="protein sequence ID" value="KJE76620.1"/>
    <property type="molecule type" value="Genomic_DNA"/>
</dbReference>
<feature type="domain" description="EamA" evidence="7">
    <location>
        <begin position="151"/>
        <end position="284"/>
    </location>
</feature>
<organism evidence="8 9">
    <name type="scientific">Ferrimicrobium acidiphilum DSM 19497</name>
    <dbReference type="NCBI Taxonomy" id="1121877"/>
    <lineage>
        <taxon>Bacteria</taxon>
        <taxon>Bacillati</taxon>
        <taxon>Actinomycetota</taxon>
        <taxon>Acidimicrobiia</taxon>
        <taxon>Acidimicrobiales</taxon>
        <taxon>Acidimicrobiaceae</taxon>
        <taxon>Ferrimicrobium</taxon>
    </lineage>
</organism>
<accession>A0A0D8FTL3</accession>
<comment type="similarity">
    <text evidence="2">Belongs to the EamA transporter family.</text>
</comment>
<feature type="transmembrane region" description="Helical" evidence="6">
    <location>
        <begin position="180"/>
        <end position="201"/>
    </location>
</feature>
<dbReference type="GeneID" id="78372864"/>
<dbReference type="InterPro" id="IPR000620">
    <property type="entry name" value="EamA_dom"/>
</dbReference>
<dbReference type="SUPFAM" id="SSF103481">
    <property type="entry name" value="Multidrug resistance efflux transporter EmrE"/>
    <property type="match status" value="2"/>
</dbReference>
<dbReference type="eggNOG" id="COG0697">
    <property type="taxonomic scope" value="Bacteria"/>
</dbReference>
<keyword evidence="5 6" id="KW-0472">Membrane</keyword>
<evidence type="ECO:0000256" key="3">
    <source>
        <dbReference type="ARBA" id="ARBA00022692"/>
    </source>
</evidence>
<comment type="subcellular location">
    <subcellularLocation>
        <location evidence="1">Membrane</location>
        <topology evidence="1">Multi-pass membrane protein</topology>
    </subcellularLocation>
</comment>
<feature type="transmembrane region" description="Helical" evidence="6">
    <location>
        <begin position="36"/>
        <end position="53"/>
    </location>
</feature>
<evidence type="ECO:0000256" key="1">
    <source>
        <dbReference type="ARBA" id="ARBA00004141"/>
    </source>
</evidence>
<evidence type="ECO:0000256" key="4">
    <source>
        <dbReference type="ARBA" id="ARBA00022989"/>
    </source>
</evidence>
<feature type="transmembrane region" description="Helical" evidence="6">
    <location>
        <begin position="89"/>
        <end position="111"/>
    </location>
</feature>